<evidence type="ECO:0000313" key="4">
    <source>
        <dbReference type="Proteomes" id="UP001272987"/>
    </source>
</evidence>
<evidence type="ECO:0000313" key="3">
    <source>
        <dbReference type="EMBL" id="MDX3024057.1"/>
    </source>
</evidence>
<dbReference type="Proteomes" id="UP001272987">
    <property type="component" value="Unassembled WGS sequence"/>
</dbReference>
<feature type="region of interest" description="Disordered" evidence="1">
    <location>
        <begin position="25"/>
        <end position="64"/>
    </location>
</feature>
<evidence type="ECO:0008006" key="5">
    <source>
        <dbReference type="Google" id="ProtNLM"/>
    </source>
</evidence>
<keyword evidence="4" id="KW-1185">Reference proteome</keyword>
<feature type="signal peptide" evidence="2">
    <location>
        <begin position="1"/>
        <end position="27"/>
    </location>
</feature>
<dbReference type="PROSITE" id="PS51257">
    <property type="entry name" value="PROKAR_LIPOPROTEIN"/>
    <property type="match status" value="1"/>
</dbReference>
<comment type="caution">
    <text evidence="3">The sequence shown here is derived from an EMBL/GenBank/DDBJ whole genome shotgun (WGS) entry which is preliminary data.</text>
</comment>
<organism evidence="3 4">
    <name type="scientific">Streptomyces acidiscabies</name>
    <dbReference type="NCBI Taxonomy" id="42234"/>
    <lineage>
        <taxon>Bacteria</taxon>
        <taxon>Bacillati</taxon>
        <taxon>Actinomycetota</taxon>
        <taxon>Actinomycetes</taxon>
        <taxon>Kitasatosporales</taxon>
        <taxon>Streptomycetaceae</taxon>
        <taxon>Streptomyces</taxon>
    </lineage>
</organism>
<sequence>MRTRTTIAATAAALAALLLTACGGSDSSDDAGSTAKTSPTPTASGPTDAQKDAARAAAGLPPTPAPAQWSAYIKALDNVDADIVHGKEDKAVSRGISTCSTIKDHAGDTTKQVEMTRMRFTSPTHPEGRSTATATKILEAAHKYICPTY</sequence>
<proteinExistence type="predicted"/>
<evidence type="ECO:0000256" key="1">
    <source>
        <dbReference type="SAM" id="MobiDB-lite"/>
    </source>
</evidence>
<dbReference type="RefSeq" id="WP_319167170.1">
    <property type="nucleotide sequence ID" value="NZ_JARAWP010000031.1"/>
</dbReference>
<dbReference type="EMBL" id="JARAWP010000031">
    <property type="protein sequence ID" value="MDX3024057.1"/>
    <property type="molecule type" value="Genomic_DNA"/>
</dbReference>
<protein>
    <recommendedName>
        <fullName evidence="5">DUF732 domain-containing protein</fullName>
    </recommendedName>
</protein>
<feature type="compositionally biased region" description="Low complexity" evidence="1">
    <location>
        <begin position="25"/>
        <end position="47"/>
    </location>
</feature>
<keyword evidence="2" id="KW-0732">Signal</keyword>
<reference evidence="3 4" key="1">
    <citation type="journal article" date="2023" name="Microb. Genom.">
        <title>Mesoterricola silvestris gen. nov., sp. nov., Mesoterricola sediminis sp. nov., Geothrix oryzae sp. nov., Geothrix edaphica sp. nov., Geothrix rubra sp. nov., and Geothrix limicola sp. nov., six novel members of Acidobacteriota isolated from soils.</title>
        <authorList>
            <person name="Weisberg A.J."/>
            <person name="Pearce E."/>
            <person name="Kramer C.G."/>
            <person name="Chang J.H."/>
            <person name="Clarke C.R."/>
        </authorList>
    </citation>
    <scope>NUCLEOTIDE SEQUENCE [LARGE SCALE GENOMIC DNA]</scope>
    <source>
        <strain evidence="3 4">NB05-1H</strain>
    </source>
</reference>
<evidence type="ECO:0000256" key="2">
    <source>
        <dbReference type="SAM" id="SignalP"/>
    </source>
</evidence>
<gene>
    <name evidence="3" type="ORF">PV666_40235</name>
</gene>
<accession>A0ABU4M8W1</accession>
<name>A0ABU4M8W1_9ACTN</name>
<feature type="chain" id="PRO_5046393505" description="DUF732 domain-containing protein" evidence="2">
    <location>
        <begin position="28"/>
        <end position="149"/>
    </location>
</feature>